<keyword evidence="1" id="KW-0805">Transcription regulation</keyword>
<dbReference type="InterPro" id="IPR036388">
    <property type="entry name" value="WH-like_DNA-bd_sf"/>
</dbReference>
<dbReference type="InterPro" id="IPR008920">
    <property type="entry name" value="TF_FadR/GntR_C"/>
</dbReference>
<dbReference type="EMBL" id="AYXT01000009">
    <property type="protein sequence ID" value="ETF03454.1"/>
    <property type="molecule type" value="Genomic_DNA"/>
</dbReference>
<dbReference type="HOGENOM" id="CLU_017584_9_0_4"/>
<organism evidence="6 7">
    <name type="scientific">Advenella kashmirensis W13003</name>
    <dbReference type="NCBI Taxonomy" id="1424334"/>
    <lineage>
        <taxon>Bacteria</taxon>
        <taxon>Pseudomonadati</taxon>
        <taxon>Pseudomonadota</taxon>
        <taxon>Betaproteobacteria</taxon>
        <taxon>Burkholderiales</taxon>
        <taxon>Alcaligenaceae</taxon>
    </lineage>
</organism>
<sequence length="269" mass="29911">METVRPIDSQRAENSNAAASAGGPNFSPIKAKRAFEEVCEQIRREIALGTLKPGDRLPPERDFAEQLGVSRTAIREALRSLENAGLVICRQGMGGGAFICERDSSVVTQAVSDMVMLGQAPWDDVTETRIMITEQAIRLACERGTDKDFAAMERDIDYIEQLTAQGNFTRRSSYITEFYRLLALATHNVVMLMLLESLSELSRSLLAKVDPVPKSDVIAVRRRVVGFMRAKDPDSAIEVLNAHLRQLDEYLRSQSKRPAPNTANRVSDK</sequence>
<keyword evidence="7" id="KW-1185">Reference proteome</keyword>
<dbReference type="SUPFAM" id="SSF46785">
    <property type="entry name" value="Winged helix' DNA-binding domain"/>
    <property type="match status" value="1"/>
</dbReference>
<dbReference type="Pfam" id="PF00392">
    <property type="entry name" value="GntR"/>
    <property type="match status" value="1"/>
</dbReference>
<gene>
    <name evidence="6" type="ORF">W822_07485</name>
</gene>
<keyword evidence="2" id="KW-0238">DNA-binding</keyword>
<dbReference type="PRINTS" id="PR00035">
    <property type="entry name" value="HTHGNTR"/>
</dbReference>
<dbReference type="OrthoDB" id="9028214at2"/>
<accession>V8QWR5</accession>
<dbReference type="PANTHER" id="PTHR43537">
    <property type="entry name" value="TRANSCRIPTIONAL REGULATOR, GNTR FAMILY"/>
    <property type="match status" value="1"/>
</dbReference>
<name>V8QWR5_9BURK</name>
<keyword evidence="3" id="KW-0804">Transcription</keyword>
<dbReference type="SMART" id="SM00895">
    <property type="entry name" value="FCD"/>
    <property type="match status" value="1"/>
</dbReference>
<feature type="compositionally biased region" description="Low complexity" evidence="4">
    <location>
        <begin position="14"/>
        <end position="23"/>
    </location>
</feature>
<feature type="domain" description="HTH gntR-type" evidence="5">
    <location>
        <begin position="32"/>
        <end position="102"/>
    </location>
</feature>
<evidence type="ECO:0000256" key="4">
    <source>
        <dbReference type="SAM" id="MobiDB-lite"/>
    </source>
</evidence>
<dbReference type="Gene3D" id="1.10.10.10">
    <property type="entry name" value="Winged helix-like DNA-binding domain superfamily/Winged helix DNA-binding domain"/>
    <property type="match status" value="1"/>
</dbReference>
<evidence type="ECO:0000256" key="2">
    <source>
        <dbReference type="ARBA" id="ARBA00023125"/>
    </source>
</evidence>
<evidence type="ECO:0000259" key="5">
    <source>
        <dbReference type="PROSITE" id="PS50949"/>
    </source>
</evidence>
<dbReference type="PROSITE" id="PS50949">
    <property type="entry name" value="HTH_GNTR"/>
    <property type="match status" value="1"/>
</dbReference>
<dbReference type="Pfam" id="PF07729">
    <property type="entry name" value="FCD"/>
    <property type="match status" value="1"/>
</dbReference>
<dbReference type="AlphaFoldDB" id="V8QWR5"/>
<dbReference type="InterPro" id="IPR036390">
    <property type="entry name" value="WH_DNA-bd_sf"/>
</dbReference>
<reference evidence="6 7" key="1">
    <citation type="journal article" date="2014" name="Genome Announc.">
        <title>Draft Genome Sequence of Advenella kashmirensis Strain W13003, a Polycyclic Aromatic Hydrocarbon-Degrading Bacterium.</title>
        <authorList>
            <person name="Wang X."/>
            <person name="Jin D."/>
            <person name="Zhou L."/>
            <person name="Wu L."/>
            <person name="An W."/>
            <person name="Zhao L."/>
        </authorList>
    </citation>
    <scope>NUCLEOTIDE SEQUENCE [LARGE SCALE GENOMIC DNA]</scope>
    <source>
        <strain evidence="6 7">W13003</strain>
    </source>
</reference>
<dbReference type="GO" id="GO:0003700">
    <property type="term" value="F:DNA-binding transcription factor activity"/>
    <property type="evidence" value="ECO:0007669"/>
    <property type="project" value="InterPro"/>
</dbReference>
<dbReference type="Proteomes" id="UP000018733">
    <property type="component" value="Unassembled WGS sequence"/>
</dbReference>
<dbReference type="PANTHER" id="PTHR43537:SF5">
    <property type="entry name" value="UXU OPERON TRANSCRIPTIONAL REGULATOR"/>
    <property type="match status" value="1"/>
</dbReference>
<evidence type="ECO:0000256" key="3">
    <source>
        <dbReference type="ARBA" id="ARBA00023163"/>
    </source>
</evidence>
<evidence type="ECO:0000313" key="6">
    <source>
        <dbReference type="EMBL" id="ETF03454.1"/>
    </source>
</evidence>
<dbReference type="RefSeq" id="WP_024004477.1">
    <property type="nucleotide sequence ID" value="NZ_KI650979.1"/>
</dbReference>
<dbReference type="CDD" id="cd07377">
    <property type="entry name" value="WHTH_GntR"/>
    <property type="match status" value="1"/>
</dbReference>
<evidence type="ECO:0000313" key="7">
    <source>
        <dbReference type="Proteomes" id="UP000018733"/>
    </source>
</evidence>
<dbReference type="InterPro" id="IPR011711">
    <property type="entry name" value="GntR_C"/>
</dbReference>
<proteinExistence type="predicted"/>
<dbReference type="STRING" id="1424334.W822_07485"/>
<protein>
    <recommendedName>
        <fullName evidence="5">HTH gntR-type domain-containing protein</fullName>
    </recommendedName>
</protein>
<evidence type="ECO:0000256" key="1">
    <source>
        <dbReference type="ARBA" id="ARBA00023015"/>
    </source>
</evidence>
<dbReference type="Gene3D" id="1.20.120.530">
    <property type="entry name" value="GntR ligand-binding domain-like"/>
    <property type="match status" value="1"/>
</dbReference>
<dbReference type="PATRIC" id="fig|1424334.3.peg.1497"/>
<comment type="caution">
    <text evidence="6">The sequence shown here is derived from an EMBL/GenBank/DDBJ whole genome shotgun (WGS) entry which is preliminary data.</text>
</comment>
<dbReference type="GO" id="GO:0003677">
    <property type="term" value="F:DNA binding"/>
    <property type="evidence" value="ECO:0007669"/>
    <property type="project" value="UniProtKB-KW"/>
</dbReference>
<dbReference type="eggNOG" id="COG2186">
    <property type="taxonomic scope" value="Bacteria"/>
</dbReference>
<feature type="region of interest" description="Disordered" evidence="4">
    <location>
        <begin position="1"/>
        <end position="25"/>
    </location>
</feature>
<dbReference type="InterPro" id="IPR000524">
    <property type="entry name" value="Tscrpt_reg_HTH_GntR"/>
</dbReference>
<dbReference type="SMART" id="SM00345">
    <property type="entry name" value="HTH_GNTR"/>
    <property type="match status" value="1"/>
</dbReference>
<dbReference type="SUPFAM" id="SSF48008">
    <property type="entry name" value="GntR ligand-binding domain-like"/>
    <property type="match status" value="1"/>
</dbReference>